<dbReference type="GO" id="GO:0004867">
    <property type="term" value="F:serine-type endopeptidase inhibitor activity"/>
    <property type="evidence" value="ECO:0007669"/>
    <property type="project" value="UniProtKB-KW"/>
</dbReference>
<evidence type="ECO:0000313" key="4">
    <source>
        <dbReference type="Proteomes" id="UP001201812"/>
    </source>
</evidence>
<feature type="signal peptide" evidence="2">
    <location>
        <begin position="1"/>
        <end position="22"/>
    </location>
</feature>
<dbReference type="InterPro" id="IPR036084">
    <property type="entry name" value="Ser_inhib-like_sf"/>
</dbReference>
<evidence type="ECO:0000313" key="3">
    <source>
        <dbReference type="EMBL" id="KAI1705599.1"/>
    </source>
</evidence>
<accession>A0AAD4R2J3</accession>
<evidence type="ECO:0000256" key="1">
    <source>
        <dbReference type="ARBA" id="ARBA00022900"/>
    </source>
</evidence>
<feature type="chain" id="PRO_5042020722" description="TIL domain-containing protein" evidence="2">
    <location>
        <begin position="23"/>
        <end position="99"/>
    </location>
</feature>
<dbReference type="AlphaFoldDB" id="A0AAD4R2J3"/>
<keyword evidence="1" id="KW-0722">Serine protease inhibitor</keyword>
<protein>
    <recommendedName>
        <fullName evidence="5">TIL domain-containing protein</fullName>
    </recommendedName>
</protein>
<comment type="caution">
    <text evidence="3">The sequence shown here is derived from an EMBL/GenBank/DDBJ whole genome shotgun (WGS) entry which is preliminary data.</text>
</comment>
<sequence>MNQKTIHVIFAILALCIRESTQENEVCKDNEELVDAWRGKECERTCWQPDAICLADEVKHHCRCAEGFVRWENDKYPDGAPCVAKKPYCDGKPCKAACD</sequence>
<keyword evidence="2" id="KW-0732">Signal</keyword>
<evidence type="ECO:0008006" key="5">
    <source>
        <dbReference type="Google" id="ProtNLM"/>
    </source>
</evidence>
<reference evidence="3" key="1">
    <citation type="submission" date="2022-01" db="EMBL/GenBank/DDBJ databases">
        <title>Genome Sequence Resource for Two Populations of Ditylenchus destructor, the Migratory Endoparasitic Phytonematode.</title>
        <authorList>
            <person name="Zhang H."/>
            <person name="Lin R."/>
            <person name="Xie B."/>
        </authorList>
    </citation>
    <scope>NUCLEOTIDE SEQUENCE</scope>
    <source>
        <strain evidence="3">BazhouSP</strain>
    </source>
</reference>
<name>A0AAD4R2J3_9BILA</name>
<gene>
    <name evidence="3" type="ORF">DdX_13564</name>
</gene>
<dbReference type="Gene3D" id="2.10.25.10">
    <property type="entry name" value="Laminin"/>
    <property type="match status" value="1"/>
</dbReference>
<keyword evidence="4" id="KW-1185">Reference proteome</keyword>
<evidence type="ECO:0000256" key="2">
    <source>
        <dbReference type="SAM" id="SignalP"/>
    </source>
</evidence>
<proteinExistence type="predicted"/>
<dbReference type="SUPFAM" id="SSF57567">
    <property type="entry name" value="Serine protease inhibitors"/>
    <property type="match status" value="1"/>
</dbReference>
<organism evidence="3 4">
    <name type="scientific">Ditylenchus destructor</name>
    <dbReference type="NCBI Taxonomy" id="166010"/>
    <lineage>
        <taxon>Eukaryota</taxon>
        <taxon>Metazoa</taxon>
        <taxon>Ecdysozoa</taxon>
        <taxon>Nematoda</taxon>
        <taxon>Chromadorea</taxon>
        <taxon>Rhabditida</taxon>
        <taxon>Tylenchina</taxon>
        <taxon>Tylenchomorpha</taxon>
        <taxon>Sphaerularioidea</taxon>
        <taxon>Anguinidae</taxon>
        <taxon>Anguininae</taxon>
        <taxon>Ditylenchus</taxon>
    </lineage>
</organism>
<dbReference type="EMBL" id="JAKKPZ010000055">
    <property type="protein sequence ID" value="KAI1705599.1"/>
    <property type="molecule type" value="Genomic_DNA"/>
</dbReference>
<dbReference type="Proteomes" id="UP001201812">
    <property type="component" value="Unassembled WGS sequence"/>
</dbReference>
<keyword evidence="1" id="KW-0646">Protease inhibitor</keyword>